<dbReference type="EC" id="3.2.1.21" evidence="3"/>
<dbReference type="GeneID" id="37175941"/>
<evidence type="ECO:0000256" key="1">
    <source>
        <dbReference type="ARBA" id="ARBA00000448"/>
    </source>
</evidence>
<keyword evidence="4 8" id="KW-0378">Hydrolase</keyword>
<keyword evidence="9" id="KW-1185">Reference proteome</keyword>
<sequence>MGSAGASTLPKDFLWGFATASYQIEGAVAEDGRGPSIWDTFCKIPGKIADGSNGDVACDSYHRVDEDIALLKQCGAKAYRFSISWSRIIPLGGRNDPINQKGLDHYSAFIDALHAAGIVPLVTLYHWDLPDALDQRYGGLLNKEEFVADFTRYARVLFEAFGARVRHWITFNEPWCSAVLGYNVGQFAPGRTSDRAKSRVGDGAREPWIVGHNLLVAHGAAVKVYREEFKGRDGGEIGITLNGDWAEPWDPANPADVEACTRKIEFAISWFADPIYHGKYPDSMVRQLGDRLPAWTAEDRALVHGSNDFYGMNHYCANHIRAKTGAPDPTDTAGNLEILLQNKAGEWIGPETQSAWLRPCALGFRKLLKWLSDRYGQPKIYVTENGTSLKGENDLPVDQLLRDEFRVQYFRDYIAAMADAYTLDGVDVRAYMAWSLMDNFEWAEGYETRFGVTYVDYENGQKRLPKESAKQIGKIFEQYIEKE</sequence>
<evidence type="ECO:0000256" key="7">
    <source>
        <dbReference type="RuleBase" id="RU003690"/>
    </source>
</evidence>
<protein>
    <recommendedName>
        <fullName evidence="3">beta-glucosidase</fullName>
        <ecNumber evidence="3">3.2.1.21</ecNumber>
    </recommendedName>
</protein>
<gene>
    <name evidence="8" type="ORF">BO86DRAFT_389883</name>
</gene>
<dbReference type="AlphaFoldDB" id="A0A8T8X038"/>
<dbReference type="GO" id="GO:0080079">
    <property type="term" value="F:cellobiose glucosidase activity"/>
    <property type="evidence" value="ECO:0007669"/>
    <property type="project" value="UniProtKB-ARBA"/>
</dbReference>
<dbReference type="InterPro" id="IPR001360">
    <property type="entry name" value="Glyco_hydro_1"/>
</dbReference>
<comment type="function">
    <text evidence="6">Plays an important role in cellulose degradation. Shows hydrolytic activity against several glycosidic compounds.</text>
</comment>
<dbReference type="PROSITE" id="PS00653">
    <property type="entry name" value="GLYCOSYL_HYDROL_F1_2"/>
    <property type="match status" value="1"/>
</dbReference>
<evidence type="ECO:0000256" key="2">
    <source>
        <dbReference type="ARBA" id="ARBA00010838"/>
    </source>
</evidence>
<dbReference type="Proteomes" id="UP000249497">
    <property type="component" value="Unassembled WGS sequence"/>
</dbReference>
<evidence type="ECO:0000256" key="3">
    <source>
        <dbReference type="ARBA" id="ARBA00012744"/>
    </source>
</evidence>
<evidence type="ECO:0000313" key="9">
    <source>
        <dbReference type="Proteomes" id="UP000249497"/>
    </source>
</evidence>
<evidence type="ECO:0000256" key="6">
    <source>
        <dbReference type="ARBA" id="ARBA00056775"/>
    </source>
</evidence>
<name>A0A8T8X038_ASPJA</name>
<dbReference type="InterPro" id="IPR033132">
    <property type="entry name" value="GH_1_N_CS"/>
</dbReference>
<organism evidence="8 9">
    <name type="scientific">Aspergillus japonicus CBS 114.51</name>
    <dbReference type="NCBI Taxonomy" id="1448312"/>
    <lineage>
        <taxon>Eukaryota</taxon>
        <taxon>Fungi</taxon>
        <taxon>Dikarya</taxon>
        <taxon>Ascomycota</taxon>
        <taxon>Pezizomycotina</taxon>
        <taxon>Eurotiomycetes</taxon>
        <taxon>Eurotiomycetidae</taxon>
        <taxon>Eurotiales</taxon>
        <taxon>Aspergillaceae</taxon>
        <taxon>Aspergillus</taxon>
        <taxon>Aspergillus subgen. Circumdati</taxon>
    </lineage>
</organism>
<dbReference type="Pfam" id="PF00232">
    <property type="entry name" value="Glyco_hydro_1"/>
    <property type="match status" value="1"/>
</dbReference>
<dbReference type="InterPro" id="IPR017853">
    <property type="entry name" value="GH"/>
</dbReference>
<dbReference type="EMBL" id="KZ824799">
    <property type="protein sequence ID" value="RAH80919.1"/>
    <property type="molecule type" value="Genomic_DNA"/>
</dbReference>
<dbReference type="PRINTS" id="PR00131">
    <property type="entry name" value="GLHYDRLASE1"/>
</dbReference>
<dbReference type="PANTHER" id="PTHR10353">
    <property type="entry name" value="GLYCOSYL HYDROLASE"/>
    <property type="match status" value="1"/>
</dbReference>
<dbReference type="GO" id="GO:0030245">
    <property type="term" value="P:cellulose catabolic process"/>
    <property type="evidence" value="ECO:0007669"/>
    <property type="project" value="UniProtKB-ARBA"/>
</dbReference>
<dbReference type="OrthoDB" id="65569at2759"/>
<evidence type="ECO:0000313" key="8">
    <source>
        <dbReference type="EMBL" id="RAH80919.1"/>
    </source>
</evidence>
<accession>A0A8T8X038</accession>
<evidence type="ECO:0000256" key="4">
    <source>
        <dbReference type="ARBA" id="ARBA00022801"/>
    </source>
</evidence>
<dbReference type="FunFam" id="3.20.20.80:FF:000011">
    <property type="entry name" value="Cytosolic beta-glucosidase"/>
    <property type="match status" value="1"/>
</dbReference>
<dbReference type="RefSeq" id="XP_025526813.1">
    <property type="nucleotide sequence ID" value="XM_025672249.1"/>
</dbReference>
<dbReference type="SUPFAM" id="SSF51445">
    <property type="entry name" value="(Trans)glycosidases"/>
    <property type="match status" value="1"/>
</dbReference>
<comment type="catalytic activity">
    <reaction evidence="1">
        <text>Hydrolysis of terminal, non-reducing beta-D-glucosyl residues with release of beta-D-glucose.</text>
        <dbReference type="EC" id="3.2.1.21"/>
    </reaction>
</comment>
<proteinExistence type="inferred from homology"/>
<dbReference type="PANTHER" id="PTHR10353:SF36">
    <property type="entry name" value="LP05116P"/>
    <property type="match status" value="1"/>
</dbReference>
<comment type="similarity">
    <text evidence="2 7">Belongs to the glycosyl hydrolase 1 family.</text>
</comment>
<keyword evidence="5" id="KW-0326">Glycosidase</keyword>
<reference evidence="8 9" key="1">
    <citation type="submission" date="2018-02" db="EMBL/GenBank/DDBJ databases">
        <title>The genomes of Aspergillus section Nigri reveals drivers in fungal speciation.</title>
        <authorList>
            <consortium name="DOE Joint Genome Institute"/>
            <person name="Vesth T.C."/>
            <person name="Nybo J."/>
            <person name="Theobald S."/>
            <person name="Brandl J."/>
            <person name="Frisvad J.C."/>
            <person name="Nielsen K.F."/>
            <person name="Lyhne E.K."/>
            <person name="Kogle M.E."/>
            <person name="Kuo A."/>
            <person name="Riley R."/>
            <person name="Clum A."/>
            <person name="Nolan M."/>
            <person name="Lipzen A."/>
            <person name="Salamov A."/>
            <person name="Henrissat B."/>
            <person name="Wiebenga A."/>
            <person name="De vries R.P."/>
            <person name="Grigoriev I.V."/>
            <person name="Mortensen U.H."/>
            <person name="Andersen M.R."/>
            <person name="Baker S.E."/>
        </authorList>
    </citation>
    <scope>NUCLEOTIDE SEQUENCE [LARGE SCALE GENOMIC DNA]</scope>
    <source>
        <strain evidence="8 9">CBS 114.51</strain>
    </source>
</reference>
<dbReference type="Gene3D" id="3.20.20.80">
    <property type="entry name" value="Glycosidases"/>
    <property type="match status" value="1"/>
</dbReference>
<evidence type="ECO:0000256" key="5">
    <source>
        <dbReference type="ARBA" id="ARBA00023295"/>
    </source>
</evidence>